<protein>
    <recommendedName>
        <fullName evidence="4">Zinc knuckle CX2CX4HX4C domain-containing protein</fullName>
    </recommendedName>
</protein>
<dbReference type="EMBL" id="JADFTS010000001">
    <property type="protein sequence ID" value="KAF9623911.1"/>
    <property type="molecule type" value="Genomic_DNA"/>
</dbReference>
<dbReference type="Proteomes" id="UP000631114">
    <property type="component" value="Unassembled WGS sequence"/>
</dbReference>
<evidence type="ECO:0000313" key="2">
    <source>
        <dbReference type="EMBL" id="KAF9623911.1"/>
    </source>
</evidence>
<feature type="region of interest" description="Disordered" evidence="1">
    <location>
        <begin position="79"/>
        <end position="100"/>
    </location>
</feature>
<name>A0A835ITM9_9MAGN</name>
<evidence type="ECO:0008006" key="4">
    <source>
        <dbReference type="Google" id="ProtNLM"/>
    </source>
</evidence>
<evidence type="ECO:0000313" key="3">
    <source>
        <dbReference type="Proteomes" id="UP000631114"/>
    </source>
</evidence>
<organism evidence="2 3">
    <name type="scientific">Coptis chinensis</name>
    <dbReference type="NCBI Taxonomy" id="261450"/>
    <lineage>
        <taxon>Eukaryota</taxon>
        <taxon>Viridiplantae</taxon>
        <taxon>Streptophyta</taxon>
        <taxon>Embryophyta</taxon>
        <taxon>Tracheophyta</taxon>
        <taxon>Spermatophyta</taxon>
        <taxon>Magnoliopsida</taxon>
        <taxon>Ranunculales</taxon>
        <taxon>Ranunculaceae</taxon>
        <taxon>Coptidoideae</taxon>
        <taxon>Coptis</taxon>
    </lineage>
</organism>
<feature type="region of interest" description="Disordered" evidence="1">
    <location>
        <begin position="208"/>
        <end position="232"/>
    </location>
</feature>
<keyword evidence="3" id="KW-1185">Reference proteome</keyword>
<reference evidence="2 3" key="1">
    <citation type="submission" date="2020-10" db="EMBL/GenBank/DDBJ databases">
        <title>The Coptis chinensis genome and diversification of protoberbering-type alkaloids.</title>
        <authorList>
            <person name="Wang B."/>
            <person name="Shu S."/>
            <person name="Song C."/>
            <person name="Liu Y."/>
        </authorList>
    </citation>
    <scope>NUCLEOTIDE SEQUENCE [LARGE SCALE GENOMIC DNA]</scope>
    <source>
        <strain evidence="2">HL-2020</strain>
        <tissue evidence="2">Leaf</tissue>
    </source>
</reference>
<gene>
    <name evidence="2" type="ORF">IFM89_006257</name>
</gene>
<accession>A0A835ITM9</accession>
<dbReference type="AlphaFoldDB" id="A0A835ITM9"/>
<feature type="compositionally biased region" description="Basic residues" evidence="1">
    <location>
        <begin position="90"/>
        <end position="100"/>
    </location>
</feature>
<feature type="region of interest" description="Disordered" evidence="1">
    <location>
        <begin position="280"/>
        <end position="303"/>
    </location>
</feature>
<proteinExistence type="predicted"/>
<evidence type="ECO:0000256" key="1">
    <source>
        <dbReference type="SAM" id="MobiDB-lite"/>
    </source>
</evidence>
<sequence length="322" mass="35718">MHGRCYIQEGEVELRKNMYCCIVVNTDFSFPSSTTVELGKGVNVDITLEYNWIPAQCKKCNIFGHDDAKCPLQQGVSTEGEKGKVQQNPQHKKKQPLKQRWTPKKNINAQGVTTIDLDPSSSVVPVTDGQTHVSEETHAMAVPRGSTEVQENVIQPEANAEHEEGEIADTQLLPENRTPICTREINRGDGDCEVTPIVVADSQQHVETRYKAQPISPPSTRSRVQKETQADEEWTTIKSKRTTKKPSPCVVRGCLGGEISPTLAMIKQASKVLEQPLQEDVRHPHAPPLPDSSAPGASSPVVEEADKRGWNRLWFECELKLA</sequence>
<comment type="caution">
    <text evidence="2">The sequence shown here is derived from an EMBL/GenBank/DDBJ whole genome shotgun (WGS) entry which is preliminary data.</text>
</comment>